<gene>
    <name evidence="1" type="ORF">E5J99_20390</name>
</gene>
<dbReference type="InterPro" id="IPR010982">
    <property type="entry name" value="Lambda_DNA-bd_dom_sf"/>
</dbReference>
<evidence type="ECO:0000313" key="2">
    <source>
        <dbReference type="Proteomes" id="UP000297739"/>
    </source>
</evidence>
<evidence type="ECO:0000313" key="1">
    <source>
        <dbReference type="EMBL" id="TGE12249.1"/>
    </source>
</evidence>
<comment type="caution">
    <text evidence="1">The sequence shown here is derived from an EMBL/GenBank/DDBJ whole genome shotgun (WGS) entry which is preliminary data.</text>
</comment>
<dbReference type="OrthoDB" id="886866at2"/>
<name>A0A4Z0PFF8_9BACT</name>
<proteinExistence type="predicted"/>
<keyword evidence="2" id="KW-1185">Reference proteome</keyword>
<dbReference type="RefSeq" id="WP_135499654.1">
    <property type="nucleotide sequence ID" value="NZ_SRLD01000073.1"/>
</dbReference>
<dbReference type="GO" id="GO:0003677">
    <property type="term" value="F:DNA binding"/>
    <property type="evidence" value="ECO:0007669"/>
    <property type="project" value="InterPro"/>
</dbReference>
<dbReference type="EMBL" id="SRLD01000073">
    <property type="protein sequence ID" value="TGE12249.1"/>
    <property type="molecule type" value="Genomic_DNA"/>
</dbReference>
<accession>A0A4Z0PFF8</accession>
<dbReference type="SUPFAM" id="SSF47413">
    <property type="entry name" value="lambda repressor-like DNA-binding domains"/>
    <property type="match status" value="1"/>
</dbReference>
<dbReference type="Pfam" id="PF13560">
    <property type="entry name" value="HTH_31"/>
    <property type="match status" value="1"/>
</dbReference>
<reference evidence="1 2" key="1">
    <citation type="submission" date="2019-04" db="EMBL/GenBank/DDBJ databases">
        <authorList>
            <person name="Feng G."/>
            <person name="Zhang J."/>
            <person name="Zhu H."/>
        </authorList>
    </citation>
    <scope>NUCLEOTIDE SEQUENCE [LARGE SCALE GENOMIC DNA]</scope>
    <source>
        <strain evidence="1 2">JCM 17223</strain>
    </source>
</reference>
<dbReference type="Proteomes" id="UP000297739">
    <property type="component" value="Unassembled WGS sequence"/>
</dbReference>
<dbReference type="Gene3D" id="1.10.260.40">
    <property type="entry name" value="lambda repressor-like DNA-binding domains"/>
    <property type="match status" value="1"/>
</dbReference>
<dbReference type="AlphaFoldDB" id="A0A4Z0PFF8"/>
<organism evidence="1 2">
    <name type="scientific">Hymenobacter elongatus</name>
    <dbReference type="NCBI Taxonomy" id="877208"/>
    <lineage>
        <taxon>Bacteria</taxon>
        <taxon>Pseudomonadati</taxon>
        <taxon>Bacteroidota</taxon>
        <taxon>Cytophagia</taxon>
        <taxon>Cytophagales</taxon>
        <taxon>Hymenobacteraceae</taxon>
        <taxon>Hymenobacter</taxon>
    </lineage>
</organism>
<dbReference type="CDD" id="cd00093">
    <property type="entry name" value="HTH_XRE"/>
    <property type="match status" value="1"/>
</dbReference>
<sequence length="211" mass="22348">MQTPTSFSETTAADVRRHFALTQTELGRWLGLSQAQVEAVEAGRRNFSPKAEARLARLVDVLPPAGPGLPAPEALPVVPPPAAQTGREDREAVLLRRRVRRCEHLAHGLGFQLETWALQDAAVLRRRQGLAALRLALAAPPAASVSGAAAVAEAVWLARLEAATAALPPRPGPLARAHLALRQRLLLAEAAELRRLLAAPVSLPPAPAPGV</sequence>
<protein>
    <submittedName>
        <fullName evidence="1">XRE family transcriptional regulator</fullName>
    </submittedName>
</protein>
<dbReference type="InterPro" id="IPR001387">
    <property type="entry name" value="Cro/C1-type_HTH"/>
</dbReference>